<reference evidence="2 3" key="1">
    <citation type="submission" date="2024-10" db="EMBL/GenBank/DDBJ databases">
        <title>The Natural Products Discovery Center: Release of the First 8490 Sequenced Strains for Exploring Actinobacteria Biosynthetic Diversity.</title>
        <authorList>
            <person name="Kalkreuter E."/>
            <person name="Kautsar S.A."/>
            <person name="Yang D."/>
            <person name="Bader C.D."/>
            <person name="Teijaro C.N."/>
            <person name="Fluegel L."/>
            <person name="Davis C.M."/>
            <person name="Simpson J.R."/>
            <person name="Lauterbach L."/>
            <person name="Steele A.D."/>
            <person name="Gui C."/>
            <person name="Meng S."/>
            <person name="Li G."/>
            <person name="Viehrig K."/>
            <person name="Ye F."/>
            <person name="Su P."/>
            <person name="Kiefer A.F."/>
            <person name="Nichols A."/>
            <person name="Cepeda A.J."/>
            <person name="Yan W."/>
            <person name="Fan B."/>
            <person name="Jiang Y."/>
            <person name="Adhikari A."/>
            <person name="Zheng C.-J."/>
            <person name="Schuster L."/>
            <person name="Cowan T.M."/>
            <person name="Smanski M.J."/>
            <person name="Chevrette M.G."/>
            <person name="De Carvalho L.P.S."/>
            <person name="Shen B."/>
        </authorList>
    </citation>
    <scope>NUCLEOTIDE SEQUENCE [LARGE SCALE GENOMIC DNA]</scope>
    <source>
        <strain evidence="2 3">NPDC000087</strain>
    </source>
</reference>
<keyword evidence="3" id="KW-1185">Reference proteome</keyword>
<accession>A0ABW6WUU5</accession>
<sequence length="286" mass="31249">MREVILSAGTVDYEDTGGAGPVVVLLTGVFVGTTVWRHVVEDLKADHRCVVLEVPLGAHRRPMARDADLSSIGLARLVAEFLEALNLREVTLVGCDWGGAQLVAAHGLDERVARLVLMPQESFDNYPPGLPGRALRLSSMIPGATRLAMQTLRVPGLRRSPVNFGLMSKRRIPDDIMDAWLAPALDDPKIRRDLLKYLRSTRRGEYVDAAAKLAGFAKPALVLWAPEGRMMRPENGPRLAKALPQGRLIEVPDAYTLLPEDQPTICAREIRSFTADAHTPGPSSSL</sequence>
<dbReference type="RefSeq" id="WP_026206836.1">
    <property type="nucleotide sequence ID" value="NZ_JBIAZU010000008.1"/>
</dbReference>
<dbReference type="EMBL" id="JBIAZU010000008">
    <property type="protein sequence ID" value="MFF5296350.1"/>
    <property type="molecule type" value="Genomic_DNA"/>
</dbReference>
<dbReference type="SUPFAM" id="SSF53474">
    <property type="entry name" value="alpha/beta-Hydrolases"/>
    <property type="match status" value="1"/>
</dbReference>
<dbReference type="GO" id="GO:0016787">
    <property type="term" value="F:hydrolase activity"/>
    <property type="evidence" value="ECO:0007669"/>
    <property type="project" value="UniProtKB-KW"/>
</dbReference>
<dbReference type="InterPro" id="IPR029058">
    <property type="entry name" value="AB_hydrolase_fold"/>
</dbReference>
<dbReference type="PANTHER" id="PTHR43798">
    <property type="entry name" value="MONOACYLGLYCEROL LIPASE"/>
    <property type="match status" value="1"/>
</dbReference>
<gene>
    <name evidence="2" type="ORF">ACFY35_43520</name>
</gene>
<evidence type="ECO:0000313" key="3">
    <source>
        <dbReference type="Proteomes" id="UP001602245"/>
    </source>
</evidence>
<dbReference type="Proteomes" id="UP001602245">
    <property type="component" value="Unassembled WGS sequence"/>
</dbReference>
<feature type="domain" description="AB hydrolase-1" evidence="1">
    <location>
        <begin position="21"/>
        <end position="257"/>
    </location>
</feature>
<dbReference type="Pfam" id="PF00561">
    <property type="entry name" value="Abhydrolase_1"/>
    <property type="match status" value="1"/>
</dbReference>
<dbReference type="InterPro" id="IPR000073">
    <property type="entry name" value="AB_hydrolase_1"/>
</dbReference>
<dbReference type="InterPro" id="IPR050266">
    <property type="entry name" value="AB_hydrolase_sf"/>
</dbReference>
<protein>
    <submittedName>
        <fullName evidence="2">Alpha/beta fold hydrolase</fullName>
    </submittedName>
</protein>
<dbReference type="Gene3D" id="3.40.50.1820">
    <property type="entry name" value="alpha/beta hydrolase"/>
    <property type="match status" value="1"/>
</dbReference>
<name>A0ABW6WUU5_9ACTN</name>
<organism evidence="2 3">
    <name type="scientific">Paractinoplanes globisporus</name>
    <dbReference type="NCBI Taxonomy" id="113565"/>
    <lineage>
        <taxon>Bacteria</taxon>
        <taxon>Bacillati</taxon>
        <taxon>Actinomycetota</taxon>
        <taxon>Actinomycetes</taxon>
        <taxon>Micromonosporales</taxon>
        <taxon>Micromonosporaceae</taxon>
        <taxon>Paractinoplanes</taxon>
    </lineage>
</organism>
<comment type="caution">
    <text evidence="2">The sequence shown here is derived from an EMBL/GenBank/DDBJ whole genome shotgun (WGS) entry which is preliminary data.</text>
</comment>
<keyword evidence="2" id="KW-0378">Hydrolase</keyword>
<evidence type="ECO:0000313" key="2">
    <source>
        <dbReference type="EMBL" id="MFF5296350.1"/>
    </source>
</evidence>
<proteinExistence type="predicted"/>
<evidence type="ECO:0000259" key="1">
    <source>
        <dbReference type="Pfam" id="PF00561"/>
    </source>
</evidence>